<dbReference type="PANTHER" id="PTHR38045">
    <property type="entry name" value="CHROMOSOME 1, WHOLE GENOME SHOTGUN SEQUENCE"/>
    <property type="match status" value="1"/>
</dbReference>
<dbReference type="Proteomes" id="UP001165653">
    <property type="component" value="Unassembled WGS sequence"/>
</dbReference>
<reference evidence="3" key="1">
    <citation type="submission" date="2022-10" db="EMBL/GenBank/DDBJ databases">
        <title>Luteolibacter sp. GHJ8, whole genome shotgun sequencing project.</title>
        <authorList>
            <person name="Zhao G."/>
            <person name="Shen L."/>
        </authorList>
    </citation>
    <scope>NUCLEOTIDE SEQUENCE</scope>
    <source>
        <strain evidence="3">GHJ8</strain>
    </source>
</reference>
<evidence type="ECO:0000259" key="2">
    <source>
        <dbReference type="Pfam" id="PF07940"/>
    </source>
</evidence>
<dbReference type="Gene3D" id="2.70.98.70">
    <property type="match status" value="1"/>
</dbReference>
<evidence type="ECO:0000313" key="3">
    <source>
        <dbReference type="EMBL" id="MCW1914608.1"/>
    </source>
</evidence>
<keyword evidence="4" id="KW-1185">Reference proteome</keyword>
<dbReference type="PANTHER" id="PTHR38045:SF1">
    <property type="entry name" value="HEPARINASE II_III-LIKE PROTEIN"/>
    <property type="match status" value="1"/>
</dbReference>
<organism evidence="3 4">
    <name type="scientific">Luteolibacter rhizosphaerae</name>
    <dbReference type="NCBI Taxonomy" id="2989719"/>
    <lineage>
        <taxon>Bacteria</taxon>
        <taxon>Pseudomonadati</taxon>
        <taxon>Verrucomicrobiota</taxon>
        <taxon>Verrucomicrobiia</taxon>
        <taxon>Verrucomicrobiales</taxon>
        <taxon>Verrucomicrobiaceae</taxon>
        <taxon>Luteolibacter</taxon>
    </lineage>
</organism>
<comment type="subcellular location">
    <subcellularLocation>
        <location evidence="1">Cell envelope</location>
    </subcellularLocation>
</comment>
<comment type="caution">
    <text evidence="3">The sequence shown here is derived from an EMBL/GenBank/DDBJ whole genome shotgun (WGS) entry which is preliminary data.</text>
</comment>
<accession>A0ABT3G440</accession>
<dbReference type="RefSeq" id="WP_264514143.1">
    <property type="nucleotide sequence ID" value="NZ_JAPDDR010000006.1"/>
</dbReference>
<dbReference type="SUPFAM" id="SSF48230">
    <property type="entry name" value="Chondroitin AC/alginate lyase"/>
    <property type="match status" value="1"/>
</dbReference>
<dbReference type="InterPro" id="IPR008929">
    <property type="entry name" value="Chondroitin_lyas"/>
</dbReference>
<proteinExistence type="predicted"/>
<name>A0ABT3G440_9BACT</name>
<dbReference type="EMBL" id="JAPDDR010000006">
    <property type="protein sequence ID" value="MCW1914608.1"/>
    <property type="molecule type" value="Genomic_DNA"/>
</dbReference>
<evidence type="ECO:0000256" key="1">
    <source>
        <dbReference type="ARBA" id="ARBA00004196"/>
    </source>
</evidence>
<sequence>MRILSLLLVLLAMAKADPHPRLLFPASAEEKVKQRIAADPLAAKLQAHILKRAEKVLTERTCEHRIPDGKRLLSESRMALHHLLFCGWAWRTTWEERFRERAIRELDAACALKDWNPSHFLDTAEMATAVAIGYDWLHPSLTPEQRRRYEDTLLRLALPEVENRHAKAGWWTGPSNNWSQVCGTGMALAAEAIRERDPARCEAIIRHGRELIESCRSFYAPDGAYPEGPSYWHYGTNYHTLLLAAREALGQPVEVPALLHRSGDFMRHITGPTRVSFSFADGDPYTEIPTPAQNWIATRFKDPAQARHVRSLLEKALQKDLGTGSTGNLRFFPLLLLWLPEEPGEDKAAPAATSAAFKGEQAFAFFRTAWSPDAAWLAIKGGTGAASHGHLDAGVFVYEAAGIRWFHDMGKDDYNMPGYFGKQRWDYFRLTNLSHNTLVIGGKLQAAPRVGCPVEMSEAGNQARIDLTSAYASQAESVIRTATFDPTTGAVSLSDRIGKPSGPVRWAVITKVPPKFDGPRVTIEESGKRLVLTRRDQSGGQWESYSLKPPTGRENQNQGYHLFGFTAPVADRLALEVGWQLE</sequence>
<gene>
    <name evidence="3" type="ORF">OJ996_13555</name>
</gene>
<dbReference type="Gene3D" id="1.50.10.100">
    <property type="entry name" value="Chondroitin AC/alginate lyase"/>
    <property type="match status" value="1"/>
</dbReference>
<feature type="domain" description="Heparinase II/III-like C-terminal" evidence="2">
    <location>
        <begin position="373"/>
        <end position="464"/>
    </location>
</feature>
<evidence type="ECO:0000313" key="4">
    <source>
        <dbReference type="Proteomes" id="UP001165653"/>
    </source>
</evidence>
<protein>
    <submittedName>
        <fullName evidence="3">Heparinase II/III-family protein</fullName>
    </submittedName>
</protein>
<dbReference type="InterPro" id="IPR012480">
    <property type="entry name" value="Hepar_II_III_C"/>
</dbReference>
<dbReference type="Pfam" id="PF07940">
    <property type="entry name" value="Hepar_II_III_C"/>
    <property type="match status" value="1"/>
</dbReference>